<evidence type="ECO:0000256" key="7">
    <source>
        <dbReference type="PROSITE-ProRule" id="PRU01360"/>
    </source>
</evidence>
<evidence type="ECO:0000256" key="8">
    <source>
        <dbReference type="SAM" id="SignalP"/>
    </source>
</evidence>
<dbReference type="GO" id="GO:0009279">
    <property type="term" value="C:cell outer membrane"/>
    <property type="evidence" value="ECO:0007669"/>
    <property type="project" value="UniProtKB-SubCell"/>
</dbReference>
<dbReference type="InterPro" id="IPR012910">
    <property type="entry name" value="Plug_dom"/>
</dbReference>
<dbReference type="EMBL" id="JACIEP010000013">
    <property type="protein sequence ID" value="MBB4037396.1"/>
    <property type="molecule type" value="Genomic_DNA"/>
</dbReference>
<keyword evidence="6 7" id="KW-0998">Cell outer membrane</keyword>
<keyword evidence="8" id="KW-0732">Signal</keyword>
<sequence>MKKMGIIALFLFLGVGIALAQTQVVKGSVVDESGEPIIGATVSVKGTTTGTITDVDGKFQIAVANNVTTLTFSYVGHTTADVKISPNMRVVMASASTELTEVVVTGMTSMDKRLFTGATDRLKSEDIKIDGMPEITRALEGRSAGVSIQNVSGTFGAAPKIRVRGATSIYGDSKPLWVVDGIIMEDAINVSADDLSSGNANTLISSAIAGLNAEDIAEIQILKDGSATSVYGARAMGGVIVVTTKKGVAGQHSINYTGEFTMRVKPMYRDFNIMDSQQQMGIYREMESKGWLNFSQSFRSADSGVYGKMYQMMNTYNPTTGTFLLEHSDEARNAYLREAEMRNTNWFDELFQNSVMHNHTVSISSGSEKSSIYASIGAMLDPGWYKQSNVKRYTASVNATHKILHNLSFKLGANAAYRNQKAPGTLSSDANAVYGYVKRDFDINPYSYALNTSRALDPNEFYQSNYASFNILDELEKNRMEYDVTTLRFQGEFTYNPISNITLRALGAFKYDLTTRDHYIHDDSNQARSYRAMDDPTIQKANPLLYNNPDFTYELPMSILPNGGIWYRNDYKMHGYDLRLSADWNQTFNDVHIVNAFASMELNSANRNESAFTGWGMQYSMGEIPFYVYEFFKQGIEQGNSYYSLNNSRTRNAAYIGQATYSYLGKYVLSGTFRYEGSNKLGRSRSARWLPTWNVGLAWNIYEEEFFKKWQPTLSHLQIKGSYSMVGDLPPGSMSSSEVEIQAYKPYRPFTDIQETGLTINYLANTELTYEKKHEINVSLQAGFINNRINLDFAWYDRKNYDLIGYVNTWGVGGEIMKRANDAEMHSWGLEATLNTKNIQMKDFSWTTDFIFGFTKTNITKLTSSGTRVFDLVRGRSPFEGYPQRGVFSIPFVRLNEIGLPVFLDENGEETTTGIDLQLSDPDKLGYLKYEGPVDPTVTGGFQNTFRYKNFSLGVFFTYQFGSVIRLDPVFSARYTDLTATPKEFKNRWIMPGDEEYTTIPVILNTRQYNKYSNMTNAYSAYNYSTERVAKGDFIRLKDISLTYDVPKAWLGPYVKNASLRFLATNLFLIYADKKLNGQDPEFINSGGVAAPVPRQFTFSVRLGF</sequence>
<dbReference type="Pfam" id="PF07715">
    <property type="entry name" value="Plug"/>
    <property type="match status" value="1"/>
</dbReference>
<dbReference type="FunFam" id="2.60.40.1120:FF:000003">
    <property type="entry name" value="Outer membrane protein Omp121"/>
    <property type="match status" value="1"/>
</dbReference>
<comment type="caution">
    <text evidence="10">The sequence shown here is derived from an EMBL/GenBank/DDBJ whole genome shotgun (WGS) entry which is preliminary data.</text>
</comment>
<feature type="domain" description="TonB-dependent receptor plug" evidence="9">
    <location>
        <begin position="115"/>
        <end position="239"/>
    </location>
</feature>
<protein>
    <submittedName>
        <fullName evidence="10">TonB-linked SusC/RagA family outer membrane protein</fullName>
    </submittedName>
</protein>
<evidence type="ECO:0000256" key="3">
    <source>
        <dbReference type="ARBA" id="ARBA00022452"/>
    </source>
</evidence>
<dbReference type="InterPro" id="IPR036942">
    <property type="entry name" value="Beta-barrel_TonB_sf"/>
</dbReference>
<keyword evidence="4 7" id="KW-0812">Transmembrane</keyword>
<keyword evidence="5 7" id="KW-0472">Membrane</keyword>
<dbReference type="RefSeq" id="WP_246348093.1">
    <property type="nucleotide sequence ID" value="NZ_JACIEP010000013.1"/>
</dbReference>
<dbReference type="Proteomes" id="UP000555103">
    <property type="component" value="Unassembled WGS sequence"/>
</dbReference>
<evidence type="ECO:0000256" key="5">
    <source>
        <dbReference type="ARBA" id="ARBA00023136"/>
    </source>
</evidence>
<reference evidence="10 11" key="1">
    <citation type="submission" date="2020-08" db="EMBL/GenBank/DDBJ databases">
        <title>Genomic Encyclopedia of Type Strains, Phase IV (KMG-IV): sequencing the most valuable type-strain genomes for metagenomic binning, comparative biology and taxonomic classification.</title>
        <authorList>
            <person name="Goeker M."/>
        </authorList>
    </citation>
    <scope>NUCLEOTIDE SEQUENCE [LARGE SCALE GENOMIC DNA]</scope>
    <source>
        <strain evidence="10 11">DSM 104969</strain>
    </source>
</reference>
<dbReference type="AlphaFoldDB" id="A0A840CPQ9"/>
<evidence type="ECO:0000256" key="2">
    <source>
        <dbReference type="ARBA" id="ARBA00022448"/>
    </source>
</evidence>
<name>A0A840CPQ9_9BACT</name>
<keyword evidence="2 7" id="KW-0813">Transport</keyword>
<evidence type="ECO:0000256" key="4">
    <source>
        <dbReference type="ARBA" id="ARBA00022692"/>
    </source>
</evidence>
<evidence type="ECO:0000256" key="6">
    <source>
        <dbReference type="ARBA" id="ARBA00023237"/>
    </source>
</evidence>
<dbReference type="SUPFAM" id="SSF56935">
    <property type="entry name" value="Porins"/>
    <property type="match status" value="1"/>
</dbReference>
<gene>
    <name evidence="10" type="ORF">GGR21_003313</name>
</gene>
<evidence type="ECO:0000259" key="9">
    <source>
        <dbReference type="Pfam" id="PF07715"/>
    </source>
</evidence>
<dbReference type="NCBIfam" id="TIGR04056">
    <property type="entry name" value="OMP_RagA_SusC"/>
    <property type="match status" value="1"/>
</dbReference>
<dbReference type="Gene3D" id="2.40.170.20">
    <property type="entry name" value="TonB-dependent receptor, beta-barrel domain"/>
    <property type="match status" value="1"/>
</dbReference>
<dbReference type="InterPro" id="IPR023997">
    <property type="entry name" value="TonB-dep_OMP_SusC/RagA_CS"/>
</dbReference>
<dbReference type="InterPro" id="IPR008969">
    <property type="entry name" value="CarboxyPept-like_regulatory"/>
</dbReference>
<evidence type="ECO:0000313" key="10">
    <source>
        <dbReference type="EMBL" id="MBB4037396.1"/>
    </source>
</evidence>
<keyword evidence="3 7" id="KW-1134">Transmembrane beta strand</keyword>
<dbReference type="Gene3D" id="2.170.130.10">
    <property type="entry name" value="TonB-dependent receptor, plug domain"/>
    <property type="match status" value="1"/>
</dbReference>
<dbReference type="Pfam" id="PF13715">
    <property type="entry name" value="CarbopepD_reg_2"/>
    <property type="match status" value="1"/>
</dbReference>
<accession>A0A840CPQ9</accession>
<evidence type="ECO:0000256" key="1">
    <source>
        <dbReference type="ARBA" id="ARBA00004571"/>
    </source>
</evidence>
<evidence type="ECO:0000313" key="11">
    <source>
        <dbReference type="Proteomes" id="UP000555103"/>
    </source>
</evidence>
<organism evidence="10 11">
    <name type="scientific">Dysgonomonas hofstadii</name>
    <dbReference type="NCBI Taxonomy" id="637886"/>
    <lineage>
        <taxon>Bacteria</taxon>
        <taxon>Pseudomonadati</taxon>
        <taxon>Bacteroidota</taxon>
        <taxon>Bacteroidia</taxon>
        <taxon>Bacteroidales</taxon>
        <taxon>Dysgonomonadaceae</taxon>
        <taxon>Dysgonomonas</taxon>
    </lineage>
</organism>
<dbReference type="InterPro" id="IPR023996">
    <property type="entry name" value="TonB-dep_OMP_SusC/RagA"/>
</dbReference>
<dbReference type="InterPro" id="IPR037066">
    <property type="entry name" value="Plug_dom_sf"/>
</dbReference>
<dbReference type="NCBIfam" id="TIGR04057">
    <property type="entry name" value="SusC_RagA_signa"/>
    <property type="match status" value="1"/>
</dbReference>
<comment type="similarity">
    <text evidence="7">Belongs to the TonB-dependent receptor family.</text>
</comment>
<dbReference type="SUPFAM" id="SSF49464">
    <property type="entry name" value="Carboxypeptidase regulatory domain-like"/>
    <property type="match status" value="1"/>
</dbReference>
<dbReference type="PROSITE" id="PS52016">
    <property type="entry name" value="TONB_DEPENDENT_REC_3"/>
    <property type="match status" value="1"/>
</dbReference>
<comment type="subcellular location">
    <subcellularLocation>
        <location evidence="1 7">Cell outer membrane</location>
        <topology evidence="1 7">Multi-pass membrane protein</topology>
    </subcellularLocation>
</comment>
<feature type="chain" id="PRO_5032766557" evidence="8">
    <location>
        <begin position="21"/>
        <end position="1105"/>
    </location>
</feature>
<feature type="signal peptide" evidence="8">
    <location>
        <begin position="1"/>
        <end position="20"/>
    </location>
</feature>
<proteinExistence type="inferred from homology"/>
<dbReference type="Gene3D" id="2.60.40.1120">
    <property type="entry name" value="Carboxypeptidase-like, regulatory domain"/>
    <property type="match status" value="1"/>
</dbReference>
<keyword evidence="11" id="KW-1185">Reference proteome</keyword>
<dbReference type="InterPro" id="IPR039426">
    <property type="entry name" value="TonB-dep_rcpt-like"/>
</dbReference>